<evidence type="ECO:0000256" key="1">
    <source>
        <dbReference type="SAM" id="Phobius"/>
    </source>
</evidence>
<reference evidence="3 4" key="1">
    <citation type="submission" date="2024-01" db="EMBL/GenBank/DDBJ databases">
        <title>novel species in genus Adlercreutzia.</title>
        <authorList>
            <person name="Liu X."/>
        </authorList>
    </citation>
    <scope>NUCLEOTIDE SEQUENCE [LARGE SCALE GENOMIC DNA]</scope>
    <source>
        <strain evidence="3 4">R7</strain>
    </source>
</reference>
<evidence type="ECO:0000313" key="4">
    <source>
        <dbReference type="Proteomes" id="UP001349994"/>
    </source>
</evidence>
<keyword evidence="1" id="KW-1133">Transmembrane helix</keyword>
<keyword evidence="1" id="KW-0472">Membrane</keyword>
<dbReference type="Pfam" id="PF13240">
    <property type="entry name" value="Zn_Ribbon_1"/>
    <property type="match status" value="1"/>
</dbReference>
<dbReference type="InterPro" id="IPR026870">
    <property type="entry name" value="Zinc_ribbon_dom"/>
</dbReference>
<gene>
    <name evidence="3" type="ORF">VIN30_08950</name>
</gene>
<feature type="transmembrane region" description="Helical" evidence="1">
    <location>
        <begin position="60"/>
        <end position="78"/>
    </location>
</feature>
<evidence type="ECO:0000259" key="2">
    <source>
        <dbReference type="Pfam" id="PF13240"/>
    </source>
</evidence>
<feature type="transmembrane region" description="Helical" evidence="1">
    <location>
        <begin position="169"/>
        <end position="193"/>
    </location>
</feature>
<dbReference type="RefSeq" id="WP_338210965.1">
    <property type="nucleotide sequence ID" value="NZ_JAYMFF010000018.1"/>
</dbReference>
<dbReference type="EMBL" id="JAYMFF010000018">
    <property type="protein sequence ID" value="MEC4176571.1"/>
    <property type="molecule type" value="Genomic_DNA"/>
</dbReference>
<feature type="transmembrane region" description="Helical" evidence="1">
    <location>
        <begin position="235"/>
        <end position="254"/>
    </location>
</feature>
<organism evidence="3 4">
    <name type="scientific">Adlercreutzia wanghongyangiae</name>
    <dbReference type="NCBI Taxonomy" id="3111451"/>
    <lineage>
        <taxon>Bacteria</taxon>
        <taxon>Bacillati</taxon>
        <taxon>Actinomycetota</taxon>
        <taxon>Coriobacteriia</taxon>
        <taxon>Eggerthellales</taxon>
        <taxon>Eggerthellaceae</taxon>
        <taxon>Adlercreutzia</taxon>
    </lineage>
</organism>
<accession>A0ABU6IJP9</accession>
<dbReference type="Proteomes" id="UP001349994">
    <property type="component" value="Unassembled WGS sequence"/>
</dbReference>
<sequence length="260" mass="25425">MFCPQCGNQLPDGSAFCGKCGAKLGAAAPAPAASARGSAAAAPAAFRAPSAAGPFPPLRIAAIAMAAVALLFALMPWFSTSSAAVTASGYASGGADLVAGLTGADVSLPEFKESYSVFQFGELAATATTYLDAEAQIADAMEAAEVAASGRARAISLSEPQGSRKPAEALFMAMVCWAASCLVVVAGAVCALVTRGRNGLVLGIGAGLLAAVSLAWAFGSYGVLESAGLAVSGGATNAIVCGAASIAVIVCVLVSRQAKA</sequence>
<feature type="transmembrane region" description="Helical" evidence="1">
    <location>
        <begin position="200"/>
        <end position="223"/>
    </location>
</feature>
<proteinExistence type="predicted"/>
<evidence type="ECO:0000313" key="3">
    <source>
        <dbReference type="EMBL" id="MEC4176571.1"/>
    </source>
</evidence>
<protein>
    <submittedName>
        <fullName evidence="3">Zinc ribbon domain-containing protein</fullName>
    </submittedName>
</protein>
<keyword evidence="1" id="KW-0812">Transmembrane</keyword>
<comment type="caution">
    <text evidence="3">The sequence shown here is derived from an EMBL/GenBank/DDBJ whole genome shotgun (WGS) entry which is preliminary data.</text>
</comment>
<name>A0ABU6IJP9_9ACTN</name>
<feature type="domain" description="Zinc-ribbon" evidence="2">
    <location>
        <begin position="2"/>
        <end position="24"/>
    </location>
</feature>
<keyword evidence="4" id="KW-1185">Reference proteome</keyword>